<dbReference type="Proteomes" id="UP001152622">
    <property type="component" value="Chromosome 18"/>
</dbReference>
<proteinExistence type="predicted"/>
<evidence type="ECO:0000313" key="2">
    <source>
        <dbReference type="EMBL" id="KAJ8337550.1"/>
    </source>
</evidence>
<sequence>MGRIVSVQEPGRSQRDCGTPGPECWKLGGTCRITQSSRVQGHVGLPGGSSEGQSECSARPGRGAVCLRDDVSGDGRVKANSLKCKGEEELMQLAPLDAAEPIQFTG</sequence>
<keyword evidence="3" id="KW-1185">Reference proteome</keyword>
<name>A0A9Q1EEX8_SYNKA</name>
<protein>
    <submittedName>
        <fullName evidence="2">Uncharacterized protein</fullName>
    </submittedName>
</protein>
<evidence type="ECO:0000256" key="1">
    <source>
        <dbReference type="SAM" id="MobiDB-lite"/>
    </source>
</evidence>
<reference evidence="2" key="1">
    <citation type="journal article" date="2023" name="Science">
        <title>Genome structures resolve the early diversification of teleost fishes.</title>
        <authorList>
            <person name="Parey E."/>
            <person name="Louis A."/>
            <person name="Montfort J."/>
            <person name="Bouchez O."/>
            <person name="Roques C."/>
            <person name="Iampietro C."/>
            <person name="Lluch J."/>
            <person name="Castinel A."/>
            <person name="Donnadieu C."/>
            <person name="Desvignes T."/>
            <person name="Floi Bucao C."/>
            <person name="Jouanno E."/>
            <person name="Wen M."/>
            <person name="Mejri S."/>
            <person name="Dirks R."/>
            <person name="Jansen H."/>
            <person name="Henkel C."/>
            <person name="Chen W.J."/>
            <person name="Zahm M."/>
            <person name="Cabau C."/>
            <person name="Klopp C."/>
            <person name="Thompson A.W."/>
            <person name="Robinson-Rechavi M."/>
            <person name="Braasch I."/>
            <person name="Lecointre G."/>
            <person name="Bobe J."/>
            <person name="Postlethwait J.H."/>
            <person name="Berthelot C."/>
            <person name="Roest Crollius H."/>
            <person name="Guiguen Y."/>
        </authorList>
    </citation>
    <scope>NUCLEOTIDE SEQUENCE</scope>
    <source>
        <strain evidence="2">WJC10195</strain>
    </source>
</reference>
<gene>
    <name evidence="2" type="ORF">SKAU_G00365160</name>
</gene>
<dbReference type="AlphaFoldDB" id="A0A9Q1EEX8"/>
<organism evidence="2 3">
    <name type="scientific">Synaphobranchus kaupii</name>
    <name type="common">Kaup's arrowtooth eel</name>
    <dbReference type="NCBI Taxonomy" id="118154"/>
    <lineage>
        <taxon>Eukaryota</taxon>
        <taxon>Metazoa</taxon>
        <taxon>Chordata</taxon>
        <taxon>Craniata</taxon>
        <taxon>Vertebrata</taxon>
        <taxon>Euteleostomi</taxon>
        <taxon>Actinopterygii</taxon>
        <taxon>Neopterygii</taxon>
        <taxon>Teleostei</taxon>
        <taxon>Anguilliformes</taxon>
        <taxon>Synaphobranchidae</taxon>
        <taxon>Synaphobranchus</taxon>
    </lineage>
</organism>
<comment type="caution">
    <text evidence="2">The sequence shown here is derived from an EMBL/GenBank/DDBJ whole genome shotgun (WGS) entry which is preliminary data.</text>
</comment>
<feature type="region of interest" description="Disordered" evidence="1">
    <location>
        <begin position="41"/>
        <end position="60"/>
    </location>
</feature>
<accession>A0A9Q1EEX8</accession>
<dbReference type="EMBL" id="JAINUF010000018">
    <property type="protein sequence ID" value="KAJ8337550.1"/>
    <property type="molecule type" value="Genomic_DNA"/>
</dbReference>
<evidence type="ECO:0000313" key="3">
    <source>
        <dbReference type="Proteomes" id="UP001152622"/>
    </source>
</evidence>